<proteinExistence type="predicted"/>
<evidence type="ECO:0000256" key="1">
    <source>
        <dbReference type="SAM" id="MobiDB-lite"/>
    </source>
</evidence>
<accession>A0A496PK99</accession>
<dbReference type="CDD" id="cd07302">
    <property type="entry name" value="CHD"/>
    <property type="match status" value="1"/>
</dbReference>
<organism evidence="3 4">
    <name type="scientific">Galactobacter caseinivorans</name>
    <dbReference type="NCBI Taxonomy" id="2676123"/>
    <lineage>
        <taxon>Bacteria</taxon>
        <taxon>Bacillati</taxon>
        <taxon>Actinomycetota</taxon>
        <taxon>Actinomycetes</taxon>
        <taxon>Micrococcales</taxon>
        <taxon>Micrococcaceae</taxon>
        <taxon>Galactobacter</taxon>
    </lineage>
</organism>
<sequence length="386" mass="41673">MDARPVAASQAGPGLRAAVAEDAPITTSMPLLPRRQPQDEEGVHDAARELERRLLGSPRTLRRREVAAGVGVSLLSARKLWRALGLPRVGDDEIAYTQDDEDALGTIIDQVRQHKLSEEAALSITRSLGQLTDRMVIWQIEAIVEDLVQNQGMSDAEARRQVILILDELIEPIEEVMAYAYRRNLAAAVQRQVVRAESGLRASNQGRDGSEDDAALPLARAVGFADMVSFTKLSRGMGERKLAKLVQGFEARCSEIITVAGGRLVKTIGDEVLYVAETPQAGALIALALAKEFDGDENTPQVRVGMVWGRVLSRLGDIYGATVNMASRLTAIAEPHQVLCDHLTAQVLAGDERFVIAAQSPVHLHGFGDVTPFDLAPGTGPGLAMD</sequence>
<feature type="domain" description="Guanylate cyclase" evidence="2">
    <location>
        <begin position="221"/>
        <end position="330"/>
    </location>
</feature>
<dbReference type="Proteomes" id="UP000273119">
    <property type="component" value="Unassembled WGS sequence"/>
</dbReference>
<keyword evidence="4" id="KW-1185">Reference proteome</keyword>
<dbReference type="InterPro" id="IPR001054">
    <property type="entry name" value="A/G_cyclase"/>
</dbReference>
<dbReference type="EMBL" id="QQXL01000003">
    <property type="protein sequence ID" value="RKW70887.1"/>
    <property type="molecule type" value="Genomic_DNA"/>
</dbReference>
<protein>
    <submittedName>
        <fullName evidence="3">Adenylate/guanylate cyclase domain-containing protein</fullName>
    </submittedName>
</protein>
<reference evidence="3 4" key="1">
    <citation type="submission" date="2018-07" db="EMBL/GenBank/DDBJ databases">
        <title>Arthrobacter sp. nov., isolated from raw cow's milk with high bacterial count.</title>
        <authorList>
            <person name="Hahne J."/>
            <person name="Isele D."/>
            <person name="Lipski A."/>
        </authorList>
    </citation>
    <scope>NUCLEOTIDE SEQUENCE [LARGE SCALE GENOMIC DNA]</scope>
    <source>
        <strain evidence="3 4">JZ R-183</strain>
    </source>
</reference>
<dbReference type="Gene3D" id="3.30.70.1230">
    <property type="entry name" value="Nucleotide cyclase"/>
    <property type="match status" value="1"/>
</dbReference>
<evidence type="ECO:0000259" key="2">
    <source>
        <dbReference type="PROSITE" id="PS50125"/>
    </source>
</evidence>
<feature type="region of interest" description="Disordered" evidence="1">
    <location>
        <begin position="1"/>
        <end position="43"/>
    </location>
</feature>
<dbReference type="PROSITE" id="PS50125">
    <property type="entry name" value="GUANYLATE_CYCLASE_2"/>
    <property type="match status" value="1"/>
</dbReference>
<dbReference type="GO" id="GO:0004016">
    <property type="term" value="F:adenylate cyclase activity"/>
    <property type="evidence" value="ECO:0007669"/>
    <property type="project" value="UniProtKB-ARBA"/>
</dbReference>
<evidence type="ECO:0000313" key="3">
    <source>
        <dbReference type="EMBL" id="RKW70887.1"/>
    </source>
</evidence>
<dbReference type="InterPro" id="IPR029787">
    <property type="entry name" value="Nucleotide_cyclase"/>
</dbReference>
<dbReference type="AlphaFoldDB" id="A0A496PK99"/>
<dbReference type="SUPFAM" id="SSF55073">
    <property type="entry name" value="Nucleotide cyclase"/>
    <property type="match status" value="1"/>
</dbReference>
<comment type="caution">
    <text evidence="3">The sequence shown here is derived from an EMBL/GenBank/DDBJ whole genome shotgun (WGS) entry which is preliminary data.</text>
</comment>
<evidence type="ECO:0000313" key="4">
    <source>
        <dbReference type="Proteomes" id="UP000273119"/>
    </source>
</evidence>
<dbReference type="SMART" id="SM00044">
    <property type="entry name" value="CYCc"/>
    <property type="match status" value="1"/>
</dbReference>
<dbReference type="GO" id="GO:0009190">
    <property type="term" value="P:cyclic nucleotide biosynthetic process"/>
    <property type="evidence" value="ECO:0007669"/>
    <property type="project" value="InterPro"/>
</dbReference>
<dbReference type="Pfam" id="PF00211">
    <property type="entry name" value="Guanylate_cyc"/>
    <property type="match status" value="1"/>
</dbReference>
<name>A0A496PK99_9MICC</name>
<gene>
    <name evidence="3" type="ORF">DWQ67_06150</name>
</gene>
<dbReference type="GO" id="GO:0035556">
    <property type="term" value="P:intracellular signal transduction"/>
    <property type="evidence" value="ECO:0007669"/>
    <property type="project" value="InterPro"/>
</dbReference>